<feature type="domain" description="RRM" evidence="11">
    <location>
        <begin position="630"/>
        <end position="703"/>
    </location>
</feature>
<dbReference type="GO" id="GO:0003723">
    <property type="term" value="F:RNA binding"/>
    <property type="evidence" value="ECO:0007669"/>
    <property type="project" value="UniProtKB-UniRule"/>
</dbReference>
<keyword evidence="3" id="KW-0677">Repeat</keyword>
<feature type="domain" description="RRM" evidence="11">
    <location>
        <begin position="886"/>
        <end position="958"/>
    </location>
</feature>
<dbReference type="PANTHER" id="PTHR23189">
    <property type="entry name" value="RNA RECOGNITION MOTIF-CONTAINING"/>
    <property type="match status" value="1"/>
</dbReference>
<evidence type="ECO:0000256" key="5">
    <source>
        <dbReference type="ARBA" id="ARBA00023187"/>
    </source>
</evidence>
<proteinExistence type="predicted"/>
<dbReference type="InterPro" id="IPR035979">
    <property type="entry name" value="RBD_domain_sf"/>
</dbReference>
<accession>A0A9P6A046</accession>
<comment type="function">
    <text evidence="7">Functions as a recycling factor of the spliceosome, a machinery that forms on each precursor-messenger RNA (pre-mRNA) and catalyzes the removal of introns. Chaperones the re-annealing of U4 and U6 snRNAs (small nuclear RNAs) released from previous rounds of splicing, an initial step in reforming the U4/U6-U5 tri-snRNP (small nuclear ribonucleoprotein) that can reassemble into another spliceosome complex; this step involves binding U6 and facilitating the unwinding of the U6 internal stem loop, followed by base-pairing of U6 to U4.</text>
</comment>
<evidence type="ECO:0000256" key="10">
    <source>
        <dbReference type="SAM" id="MobiDB-lite"/>
    </source>
</evidence>
<feature type="domain" description="RRM" evidence="11">
    <location>
        <begin position="704"/>
        <end position="781"/>
    </location>
</feature>
<gene>
    <name evidence="12" type="ORF">BDN71DRAFT_1504719</name>
</gene>
<evidence type="ECO:0000256" key="2">
    <source>
        <dbReference type="ARBA" id="ARBA00022664"/>
    </source>
</evidence>
<keyword evidence="5" id="KW-0508">mRNA splicing</keyword>
<keyword evidence="13" id="KW-1185">Reference proteome</keyword>
<evidence type="ECO:0000256" key="7">
    <source>
        <dbReference type="ARBA" id="ARBA00093374"/>
    </source>
</evidence>
<dbReference type="FunFam" id="3.30.70.330:FF:000365">
    <property type="entry name" value="U4/U6 snRNA-associated-splicing factor PRP24"/>
    <property type="match status" value="1"/>
</dbReference>
<dbReference type="SUPFAM" id="SSF54928">
    <property type="entry name" value="RNA-binding domain, RBD"/>
    <property type="match status" value="3"/>
</dbReference>
<evidence type="ECO:0000313" key="13">
    <source>
        <dbReference type="Proteomes" id="UP000807025"/>
    </source>
</evidence>
<dbReference type="PROSITE" id="PS50102">
    <property type="entry name" value="RRM"/>
    <property type="match status" value="4"/>
</dbReference>
<dbReference type="InterPro" id="IPR011990">
    <property type="entry name" value="TPR-like_helical_dom_sf"/>
</dbReference>
<feature type="compositionally biased region" description="Basic and acidic residues" evidence="10">
    <location>
        <begin position="1017"/>
        <end position="1026"/>
    </location>
</feature>
<dbReference type="GO" id="GO:0008380">
    <property type="term" value="P:RNA splicing"/>
    <property type="evidence" value="ECO:0007669"/>
    <property type="project" value="UniProtKB-KW"/>
</dbReference>
<evidence type="ECO:0000256" key="9">
    <source>
        <dbReference type="PROSITE-ProRule" id="PRU00176"/>
    </source>
</evidence>
<dbReference type="Pfam" id="PF00076">
    <property type="entry name" value="RRM_1"/>
    <property type="match status" value="4"/>
</dbReference>
<dbReference type="InterPro" id="IPR000504">
    <property type="entry name" value="RRM_dom"/>
</dbReference>
<dbReference type="OrthoDB" id="360390at2759"/>
<organism evidence="12 13">
    <name type="scientific">Pleurotus eryngii</name>
    <name type="common">Boletus of the steppes</name>
    <dbReference type="NCBI Taxonomy" id="5323"/>
    <lineage>
        <taxon>Eukaryota</taxon>
        <taxon>Fungi</taxon>
        <taxon>Dikarya</taxon>
        <taxon>Basidiomycota</taxon>
        <taxon>Agaricomycotina</taxon>
        <taxon>Agaricomycetes</taxon>
        <taxon>Agaricomycetidae</taxon>
        <taxon>Agaricales</taxon>
        <taxon>Pleurotineae</taxon>
        <taxon>Pleurotaceae</taxon>
        <taxon>Pleurotus</taxon>
    </lineage>
</organism>
<dbReference type="SUPFAM" id="SSF48452">
    <property type="entry name" value="TPR-like"/>
    <property type="match status" value="1"/>
</dbReference>
<dbReference type="SMART" id="SM00386">
    <property type="entry name" value="HAT"/>
    <property type="match status" value="3"/>
</dbReference>
<reference evidence="12" key="1">
    <citation type="submission" date="2020-11" db="EMBL/GenBank/DDBJ databases">
        <authorList>
            <consortium name="DOE Joint Genome Institute"/>
            <person name="Ahrendt S."/>
            <person name="Riley R."/>
            <person name="Andreopoulos W."/>
            <person name="Labutti K."/>
            <person name="Pangilinan J."/>
            <person name="Ruiz-Duenas F.J."/>
            <person name="Barrasa J.M."/>
            <person name="Sanchez-Garcia M."/>
            <person name="Camarero S."/>
            <person name="Miyauchi S."/>
            <person name="Serrano A."/>
            <person name="Linde D."/>
            <person name="Babiker R."/>
            <person name="Drula E."/>
            <person name="Ayuso-Fernandez I."/>
            <person name="Pacheco R."/>
            <person name="Padilla G."/>
            <person name="Ferreira P."/>
            <person name="Barriuso J."/>
            <person name="Kellner H."/>
            <person name="Castanera R."/>
            <person name="Alfaro M."/>
            <person name="Ramirez L."/>
            <person name="Pisabarro A.G."/>
            <person name="Kuo A."/>
            <person name="Tritt A."/>
            <person name="Lipzen A."/>
            <person name="He G."/>
            <person name="Yan M."/>
            <person name="Ng V."/>
            <person name="Cullen D."/>
            <person name="Martin F."/>
            <person name="Rosso M.-N."/>
            <person name="Henrissat B."/>
            <person name="Hibbett D."/>
            <person name="Martinez A.T."/>
            <person name="Grigoriev I.V."/>
        </authorList>
    </citation>
    <scope>NUCLEOTIDE SEQUENCE</scope>
    <source>
        <strain evidence="12">ATCC 90797</strain>
    </source>
</reference>
<evidence type="ECO:0000256" key="1">
    <source>
        <dbReference type="ARBA" id="ARBA00004123"/>
    </source>
</evidence>
<evidence type="ECO:0000256" key="3">
    <source>
        <dbReference type="ARBA" id="ARBA00022737"/>
    </source>
</evidence>
<sequence length="1026" mass="115119">MDEAQSLDELARLLEEISQSPYNVSLHAQYIRLADTTEGMEAEALSAREMMSNFLLCCERVWIPVVEKKRATADLNTAKGIFQVLDLYVRAELDYLSIPLLLQHLEFIVEKHAQYSSGAAERPEGLGDILTTDWTREEISNIVGKGIEHLTQSHLLWDIQRDWEMSQLEASATEDRASLVERVQLLHLTRLRQPHSTLEDTAQSYSTFTTNYKPPAEYESLLVSASKIRSQGTKAYERRESFETSLVQGNNSLDTFARYIAAERRARYPDLFVLKGVYERAIAETSKQHFEGDAGAEAALRAFWIGYCDTLRLHEAADEEMELQVLKRATKSVPGSGEVWARYIRYLERVVNSQDAPADRGSASDVYDKAMSTNLIHLDSEQIVPLILAWAGHERRRIEAGIADEEAFATLINALQQGISLVRKASPTGDPRFRLEKNLADIYLRLADLPDQGAEVWHQTARHLKSSYLAWTSYIDILTKQDKHDAARAVYKDIHTKNLDWPEVIWDAWLTFEHLYGTVQDIEYCLDRIEKAQYQVNMRRAKEAEKASYQAAQMAVEQQAASAPVAEAIQTHSGSTDQQQAVAMDVDAPLLELDLSKKRKAESEPTPPAESHKKAKTIPSPPLKRDRENCTVFVSDLPDSVTEDDLTALFKDCGKIREVKITKLPSALVATVEFNERDSVPAALTKDKKRVVEQEISVHLAWKSTLYVTNFPEKSDDASIRELFGKYGTLFDVRWPSKKFKNTRRFCYVQYTSPGAAQEALLLHGLELEPGLALNVYTSNPGRRKERTDQDANEKEVYVAGLSKFTAKDDLVKIFKTYGPVKDVRMATFDDGHCKGFAFIEFEDEGHAQAALAANNYELKKRRIAVTMANQKVRSGFSKRADERNRSVRVRGLPPATQEGLLHQTFEKLAPIKRVEVFQAKGEAVVELQSAADVGKLLLRTEAVEYEGHVLQLSEEISEQAVRSTVPSARAGGLFVPRSAASRPRAGLGHSRGPKKPPNNVGTVASASSSQPSQGKGQDDFRKMLG</sequence>
<dbReference type="Gene3D" id="3.30.70.330">
    <property type="match status" value="4"/>
</dbReference>
<evidence type="ECO:0000259" key="11">
    <source>
        <dbReference type="PROSITE" id="PS50102"/>
    </source>
</evidence>
<keyword evidence="4 9" id="KW-0694">RNA-binding</keyword>
<dbReference type="GO" id="GO:0006397">
    <property type="term" value="P:mRNA processing"/>
    <property type="evidence" value="ECO:0007669"/>
    <property type="project" value="UniProtKB-KW"/>
</dbReference>
<feature type="compositionally biased region" description="Polar residues" evidence="10">
    <location>
        <begin position="1000"/>
        <end position="1016"/>
    </location>
</feature>
<dbReference type="InterPro" id="IPR003107">
    <property type="entry name" value="HAT"/>
</dbReference>
<evidence type="ECO:0000256" key="6">
    <source>
        <dbReference type="ARBA" id="ARBA00023242"/>
    </source>
</evidence>
<dbReference type="CDD" id="cd12296">
    <property type="entry name" value="RRM1_Prp24"/>
    <property type="match status" value="1"/>
</dbReference>
<feature type="region of interest" description="Disordered" evidence="10">
    <location>
        <begin position="596"/>
        <end position="625"/>
    </location>
</feature>
<protein>
    <recommendedName>
        <fullName evidence="8">U4/U6 snRNA-associated-splicing factor PRP24</fullName>
    </recommendedName>
</protein>
<dbReference type="Gene3D" id="1.25.40.10">
    <property type="entry name" value="Tetratricopeptide repeat domain"/>
    <property type="match status" value="2"/>
</dbReference>
<feature type="domain" description="RRM" evidence="11">
    <location>
        <begin position="795"/>
        <end position="871"/>
    </location>
</feature>
<dbReference type="EMBL" id="MU154542">
    <property type="protein sequence ID" value="KAF9497742.1"/>
    <property type="molecule type" value="Genomic_DNA"/>
</dbReference>
<dbReference type="Proteomes" id="UP000807025">
    <property type="component" value="Unassembled WGS sequence"/>
</dbReference>
<comment type="caution">
    <text evidence="12">The sequence shown here is derived from an EMBL/GenBank/DDBJ whole genome shotgun (WGS) entry which is preliminary data.</text>
</comment>
<dbReference type="GO" id="GO:0005688">
    <property type="term" value="C:U6 snRNP"/>
    <property type="evidence" value="ECO:0007669"/>
    <property type="project" value="UniProtKB-ARBA"/>
</dbReference>
<keyword evidence="2" id="KW-0507">mRNA processing</keyword>
<comment type="subcellular location">
    <subcellularLocation>
        <location evidence="1">Nucleus</location>
    </subcellularLocation>
</comment>
<dbReference type="InterPro" id="IPR012677">
    <property type="entry name" value="Nucleotide-bd_a/b_plait_sf"/>
</dbReference>
<keyword evidence="6" id="KW-0539">Nucleus</keyword>
<evidence type="ECO:0000256" key="4">
    <source>
        <dbReference type="ARBA" id="ARBA00022884"/>
    </source>
</evidence>
<dbReference type="SMART" id="SM00360">
    <property type="entry name" value="RRM"/>
    <property type="match status" value="4"/>
</dbReference>
<evidence type="ECO:0000256" key="8">
    <source>
        <dbReference type="ARBA" id="ARBA00093627"/>
    </source>
</evidence>
<dbReference type="InterPro" id="IPR034397">
    <property type="entry name" value="Prp24_RRM1"/>
</dbReference>
<feature type="region of interest" description="Disordered" evidence="10">
    <location>
        <begin position="974"/>
        <end position="1026"/>
    </location>
</feature>
<evidence type="ECO:0000313" key="12">
    <source>
        <dbReference type="EMBL" id="KAF9497742.1"/>
    </source>
</evidence>
<name>A0A9P6A046_PLEER</name>
<dbReference type="AlphaFoldDB" id="A0A9P6A046"/>